<evidence type="ECO:0000256" key="3">
    <source>
        <dbReference type="SAM" id="MobiDB-lite"/>
    </source>
</evidence>
<protein>
    <submittedName>
        <fullName evidence="5">ParB</fullName>
    </submittedName>
</protein>
<evidence type="ECO:0000256" key="1">
    <source>
        <dbReference type="ARBA" id="ARBA00006295"/>
    </source>
</evidence>
<reference evidence="5" key="1">
    <citation type="submission" date="2011-12" db="EMBL/GenBank/DDBJ databases">
        <title>Complete nucleotide sequence of Streptomyces circular plasmid pCQ4.</title>
        <authorList>
            <person name="Cheng Q."/>
            <person name="Tian X."/>
            <person name="Qin Z."/>
        </authorList>
    </citation>
    <scope>NUCLEOTIDE SEQUENCE</scope>
    <source>
        <strain evidence="5">W75</strain>
        <plasmid evidence="5">pCQ4</plasmid>
    </source>
</reference>
<dbReference type="Pfam" id="PF17762">
    <property type="entry name" value="HTH_ParB"/>
    <property type="match status" value="1"/>
</dbReference>
<dbReference type="InterPro" id="IPR041468">
    <property type="entry name" value="HTH_ParB/Spo0J"/>
</dbReference>
<feature type="region of interest" description="Disordered" evidence="3">
    <location>
        <begin position="240"/>
        <end position="349"/>
    </location>
</feature>
<dbReference type="GO" id="GO:0005694">
    <property type="term" value="C:chromosome"/>
    <property type="evidence" value="ECO:0007669"/>
    <property type="project" value="TreeGrafter"/>
</dbReference>
<keyword evidence="5" id="KW-0614">Plasmid</keyword>
<keyword evidence="2" id="KW-0159">Chromosome partition</keyword>
<comment type="similarity">
    <text evidence="1">Belongs to the ParB family.</text>
</comment>
<dbReference type="SMART" id="SM00470">
    <property type="entry name" value="ParB"/>
    <property type="match status" value="1"/>
</dbReference>
<dbReference type="PANTHER" id="PTHR33375:SF1">
    <property type="entry name" value="CHROMOSOME-PARTITIONING PROTEIN PARB-RELATED"/>
    <property type="match status" value="1"/>
</dbReference>
<evidence type="ECO:0000259" key="4">
    <source>
        <dbReference type="SMART" id="SM00470"/>
    </source>
</evidence>
<dbReference type="InterPro" id="IPR003115">
    <property type="entry name" value="ParB_N"/>
</dbReference>
<dbReference type="InterPro" id="IPR004437">
    <property type="entry name" value="ParB/RepB/Spo0J"/>
</dbReference>
<feature type="compositionally biased region" description="Low complexity" evidence="3">
    <location>
        <begin position="248"/>
        <end position="277"/>
    </location>
</feature>
<evidence type="ECO:0000256" key="2">
    <source>
        <dbReference type="ARBA" id="ARBA00022829"/>
    </source>
</evidence>
<dbReference type="RefSeq" id="WP_015061051.1">
    <property type="nucleotide sequence ID" value="NC_019307.1"/>
</dbReference>
<gene>
    <name evidence="5" type="primary">parB</name>
    <name evidence="5" type="ORF">pCQ4.112</name>
</gene>
<dbReference type="PANTHER" id="PTHR33375">
    <property type="entry name" value="CHROMOSOME-PARTITIONING PROTEIN PARB-RELATED"/>
    <property type="match status" value="1"/>
</dbReference>
<dbReference type="SUPFAM" id="SSF109709">
    <property type="entry name" value="KorB DNA-binding domain-like"/>
    <property type="match status" value="1"/>
</dbReference>
<evidence type="ECO:0000313" key="5">
    <source>
        <dbReference type="EMBL" id="AFH75237.1"/>
    </source>
</evidence>
<accession>I0CEM4</accession>
<dbReference type="NCBIfam" id="TIGR00180">
    <property type="entry name" value="parB_part"/>
    <property type="match status" value="1"/>
</dbReference>
<dbReference type="AlphaFoldDB" id="I0CEM4"/>
<sequence length="378" mass="40853">MPRKDLNATRNQQAQQRLFSQTTELPVADLLPSPENGRRVLRGVDNLAEALKVAGMVQAMTVVTADTYISHYPKHEQHVRNAGKKYVVLHGHRRLAAAQKANLDKVPVYLRKTVTSMRIAAIQENENRLGLDPVEQGAEYQAAMEENGISQRELARQLGGTSQTNISHRVKLLSLIPELQQAVVNHWLKRNGLEHEVDGDLLLPVKEAATVLASLRDDLQRAYAAGEITFEQAAAIVKSKAPKEHQEVPAGQPQDQAPAAIAPAAVTTASAASAAGQENAPLPNPRNAQPDVPEPTPSVPAEAGTQQAREATPAPQTAPSPDAPAEPEPAPREPETATHTPHSRGTIPITTVEAIYTGLKKSLTPEEFEQLQELIISD</sequence>
<dbReference type="GO" id="GO:0007059">
    <property type="term" value="P:chromosome segregation"/>
    <property type="evidence" value="ECO:0007669"/>
    <property type="project" value="UniProtKB-KW"/>
</dbReference>
<dbReference type="SUPFAM" id="SSF110849">
    <property type="entry name" value="ParB/Sulfiredoxin"/>
    <property type="match status" value="1"/>
</dbReference>
<feature type="compositionally biased region" description="Pro residues" evidence="3">
    <location>
        <begin position="316"/>
        <end position="328"/>
    </location>
</feature>
<dbReference type="GO" id="GO:0003677">
    <property type="term" value="F:DNA binding"/>
    <property type="evidence" value="ECO:0007669"/>
    <property type="project" value="InterPro"/>
</dbReference>
<organism evidence="5">
    <name type="scientific">Streptomyces sp. W75</name>
    <dbReference type="NCBI Taxonomy" id="1170711"/>
    <lineage>
        <taxon>Bacteria</taxon>
        <taxon>Bacillati</taxon>
        <taxon>Actinomycetota</taxon>
        <taxon>Actinomycetes</taxon>
        <taxon>Kitasatosporales</taxon>
        <taxon>Streptomycetaceae</taxon>
        <taxon>Streptomyces</taxon>
    </lineage>
</organism>
<dbReference type="InterPro" id="IPR036086">
    <property type="entry name" value="ParB/Sulfiredoxin_sf"/>
</dbReference>
<name>I0CEM4_9ACTN</name>
<dbReference type="Gene3D" id="1.10.10.2830">
    <property type="match status" value="1"/>
</dbReference>
<dbReference type="Gene3D" id="3.90.1530.30">
    <property type="match status" value="1"/>
</dbReference>
<feature type="domain" description="ParB-like N-terminal" evidence="4">
    <location>
        <begin position="23"/>
        <end position="126"/>
    </location>
</feature>
<geneLocation type="plasmid" evidence="5">
    <name>pCQ4</name>
</geneLocation>
<dbReference type="Pfam" id="PF02195">
    <property type="entry name" value="ParB_N"/>
    <property type="match status" value="1"/>
</dbReference>
<proteinExistence type="inferred from homology"/>
<dbReference type="InterPro" id="IPR050336">
    <property type="entry name" value="Chromosome_partition/occlusion"/>
</dbReference>
<dbReference type="EMBL" id="JQ340175">
    <property type="protein sequence ID" value="AFH75237.1"/>
    <property type="molecule type" value="Genomic_DNA"/>
</dbReference>